<evidence type="ECO:0000256" key="6">
    <source>
        <dbReference type="ARBA" id="ARBA00023163"/>
    </source>
</evidence>
<dbReference type="InterPro" id="IPR037159">
    <property type="entry name" value="RNA_POL_N_sf"/>
</dbReference>
<dbReference type="SMART" id="SM01311">
    <property type="entry name" value="RPOL_N"/>
    <property type="match status" value="1"/>
</dbReference>
<dbReference type="InterPro" id="IPR024075">
    <property type="entry name" value="DNA-dir_RNA_pol_helix_hairp_sf"/>
</dbReference>
<comment type="similarity">
    <text evidence="1">Belongs to the phage and mitochondrial RNA polymerase family.</text>
</comment>
<dbReference type="Proteomes" id="UP001386178">
    <property type="component" value="Segment"/>
</dbReference>
<keyword evidence="11" id="KW-1185">Reference proteome</keyword>
<dbReference type="GO" id="GO:0000428">
    <property type="term" value="C:DNA-directed RNA polymerase complex"/>
    <property type="evidence" value="ECO:0007669"/>
    <property type="project" value="UniProtKB-KW"/>
</dbReference>
<dbReference type="InterPro" id="IPR046950">
    <property type="entry name" value="DNA-dir_Rpol_C_phage-type"/>
</dbReference>
<keyword evidence="6" id="KW-0804">Transcription</keyword>
<dbReference type="PANTHER" id="PTHR10102">
    <property type="entry name" value="DNA-DIRECTED RNA POLYMERASE, MITOCHONDRIAL"/>
    <property type="match status" value="1"/>
</dbReference>
<evidence type="ECO:0000256" key="8">
    <source>
        <dbReference type="ARBA" id="ARBA00048552"/>
    </source>
</evidence>
<evidence type="ECO:0000313" key="10">
    <source>
        <dbReference type="EMBL" id="WWO60249.1"/>
    </source>
</evidence>
<dbReference type="PROSITE" id="PS00489">
    <property type="entry name" value="RNA_POL_PHAGE_2"/>
    <property type="match status" value="1"/>
</dbReference>
<evidence type="ECO:0000256" key="7">
    <source>
        <dbReference type="ARBA" id="ARBA00023314"/>
    </source>
</evidence>
<evidence type="ECO:0000256" key="3">
    <source>
        <dbReference type="ARBA" id="ARBA00022478"/>
    </source>
</evidence>
<dbReference type="Gene3D" id="1.10.287.280">
    <property type="match status" value="1"/>
</dbReference>
<sequence>MHATQRENELEVYGFGRDRMRQSIEVNAEKGRAHNNPSASAVNKRFVLPLAAMVKADVEAKKVGRLQAHVALLRGMDHEAVAYLAVRNCLSFLLEPKSNFDSDKPDGRKCITSVGRAVYHEHLLTQFSDVHPVLFNHMVNDLDRRLSVNESHRMRVLRDQSKKAGQNLREWSVAEREQVGAYLVECLSKLGMVSISNDRTRSNFQINNQIIVSINPDVMNLVSQIDEHVINYAPYFEPCIEPPKDWVAFDDGGFHTNEMRRLQPYLVKSHPSMRDNYRQADLSQEMKCVNAMQRTPWRINNKMLDAITNVAHTFDMKEIISQAENPAPRRPDWLTVETKTAEMNDHQRREFKQWKRETANWHTDNRMRDIKSGRMANALRIARKYREYSSIYFVYFLDFRGRKYAQTQGVSPQGSDLQKALIEFAEGKPLLTDNAKRWFKITGANRYGVDKVTLDDRVKWVDDNHDQLMRIAADPVAAYDLWREADKPLQFLAWALEYGAWVRYGDNFHSRISAGMDGSCNGLQNFSAMLRDPVGGIATNLVPGPLPKDIYQMVADLTTTFLERMEEDDAGYRTKWLDHALTRKLVKRSVMTLPYGSKRSSCRDFIIKDYLKDKKFPELAEADYFAAAEFLSWVVWRAIGDVVVAAREAMDWLQRGSSTILRSGYDRIRWVTPSGFPACQVYWETDLHRINTKLCGNTKLSLKRDTEKPDKLRHRNGIAPNFVHSMDASHLTLTVCASADRGITAFHMVHDDFGTHCADAQELYEDIREQFIGMYQRHDMLQELRDAYPMLPEPPPMGTLDLETVRDSLYFFS</sequence>
<dbReference type="Gene3D" id="1.10.287.260">
    <property type="match status" value="1"/>
</dbReference>
<dbReference type="InterPro" id="IPR002092">
    <property type="entry name" value="DNA-dir_Rpol_phage-type"/>
</dbReference>
<comment type="catalytic activity">
    <reaction evidence="8">
        <text>RNA(n) + a ribonucleoside 5'-triphosphate = RNA(n+1) + diphosphate</text>
        <dbReference type="Rhea" id="RHEA:21248"/>
        <dbReference type="Rhea" id="RHEA-COMP:14527"/>
        <dbReference type="Rhea" id="RHEA-COMP:17342"/>
        <dbReference type="ChEBI" id="CHEBI:33019"/>
        <dbReference type="ChEBI" id="CHEBI:61557"/>
        <dbReference type="ChEBI" id="CHEBI:140395"/>
        <dbReference type="EC" id="2.7.7.6"/>
    </reaction>
</comment>
<name>A0ABZ2GXZ7_9CAUD</name>
<dbReference type="PANTHER" id="PTHR10102:SF0">
    <property type="entry name" value="DNA-DIRECTED RNA POLYMERASE, MITOCHONDRIAL"/>
    <property type="match status" value="1"/>
</dbReference>
<dbReference type="Pfam" id="PF14700">
    <property type="entry name" value="RPOL_N"/>
    <property type="match status" value="1"/>
</dbReference>
<organism evidence="10 11">
    <name type="scientific">Xanthomonas phage SB3</name>
    <dbReference type="NCBI Taxonomy" id="3117472"/>
    <lineage>
        <taxon>Viruses</taxon>
        <taxon>Duplodnaviria</taxon>
        <taxon>Heunggongvirae</taxon>
        <taxon>Uroviricota</taxon>
        <taxon>Caudoviricetes</taxon>
        <taxon>Autographivirales</taxon>
        <taxon>Autonotataviridae</taxon>
        <taxon>Euvesivirus</taxon>
        <taxon>Euvesivirus SB3</taxon>
    </lineage>
</organism>
<accession>A0ABZ2GXZ7</accession>
<evidence type="ECO:0000259" key="9">
    <source>
        <dbReference type="SMART" id="SM01311"/>
    </source>
</evidence>
<dbReference type="EMBL" id="PP079414">
    <property type="protein sequence ID" value="WWO60249.1"/>
    <property type="molecule type" value="Genomic_DNA"/>
</dbReference>
<feature type="domain" description="DNA-directed RNA polymerase N-terminal" evidence="9">
    <location>
        <begin position="3"/>
        <end position="294"/>
    </location>
</feature>
<reference evidence="10 11" key="1">
    <citation type="submission" date="2024-01" db="EMBL/GenBank/DDBJ databases">
        <title>Novel lytic viruses for Xanthomonas sp. and Stenotrophomonas maltophilia.</title>
        <authorList>
            <person name="Petrzik K."/>
            <person name="Brazdova S."/>
            <person name="Sovova L."/>
            <person name="Neoralova M."/>
        </authorList>
    </citation>
    <scope>NUCLEOTIDE SEQUENCE [LARGE SCALE GENOMIC DNA]</scope>
</reference>
<dbReference type="Gene3D" id="1.10.1320.10">
    <property type="entry name" value="DNA-directed RNA polymerase, N-terminal domain"/>
    <property type="match status" value="1"/>
</dbReference>
<proteinExistence type="inferred from homology"/>
<keyword evidence="5" id="KW-0548">Nucleotidyltransferase</keyword>
<dbReference type="InterPro" id="IPR043502">
    <property type="entry name" value="DNA/RNA_pol_sf"/>
</dbReference>
<keyword evidence="7" id="KW-1195">Viral transcription</keyword>
<evidence type="ECO:0000256" key="4">
    <source>
        <dbReference type="ARBA" id="ARBA00022679"/>
    </source>
</evidence>
<evidence type="ECO:0000313" key="11">
    <source>
        <dbReference type="Proteomes" id="UP001386178"/>
    </source>
</evidence>
<dbReference type="Gene3D" id="1.10.150.20">
    <property type="entry name" value="5' to 3' exonuclease, C-terminal subdomain"/>
    <property type="match status" value="1"/>
</dbReference>
<dbReference type="SUPFAM" id="SSF56672">
    <property type="entry name" value="DNA/RNA polymerases"/>
    <property type="match status" value="1"/>
</dbReference>
<dbReference type="InterPro" id="IPR029262">
    <property type="entry name" value="RPOL_N"/>
</dbReference>
<evidence type="ECO:0000256" key="5">
    <source>
        <dbReference type="ARBA" id="ARBA00022695"/>
    </source>
</evidence>
<dbReference type="EC" id="2.7.7.6" evidence="2"/>
<keyword evidence="4" id="KW-0808">Transferase</keyword>
<evidence type="ECO:0000256" key="2">
    <source>
        <dbReference type="ARBA" id="ARBA00012418"/>
    </source>
</evidence>
<protein>
    <recommendedName>
        <fullName evidence="2">DNA-directed RNA polymerase</fullName>
        <ecNumber evidence="2">2.7.7.6</ecNumber>
    </recommendedName>
</protein>
<dbReference type="Pfam" id="PF00940">
    <property type="entry name" value="RNA_pol"/>
    <property type="match status" value="1"/>
</dbReference>
<keyword evidence="3 10" id="KW-0240">DNA-directed RNA polymerase</keyword>
<evidence type="ECO:0000256" key="1">
    <source>
        <dbReference type="ARBA" id="ARBA00009493"/>
    </source>
</evidence>